<dbReference type="Proteomes" id="UP001610563">
    <property type="component" value="Unassembled WGS sequence"/>
</dbReference>
<name>A0ABR4FVR8_9EURO</name>
<gene>
    <name evidence="1" type="ORF">BJX66DRAFT_286936</name>
</gene>
<reference evidence="1 2" key="1">
    <citation type="submission" date="2024-07" db="EMBL/GenBank/DDBJ databases">
        <title>Section-level genome sequencing and comparative genomics of Aspergillus sections Usti and Cavernicolus.</title>
        <authorList>
            <consortium name="Lawrence Berkeley National Laboratory"/>
            <person name="Nybo J.L."/>
            <person name="Vesth T.C."/>
            <person name="Theobald S."/>
            <person name="Frisvad J.C."/>
            <person name="Larsen T.O."/>
            <person name="Kjaerboelling I."/>
            <person name="Rothschild-Mancinelli K."/>
            <person name="Lyhne E.K."/>
            <person name="Kogle M.E."/>
            <person name="Barry K."/>
            <person name="Clum A."/>
            <person name="Na H."/>
            <person name="Ledsgaard L."/>
            <person name="Lin J."/>
            <person name="Lipzen A."/>
            <person name="Kuo A."/>
            <person name="Riley R."/>
            <person name="Mondo S."/>
            <person name="Labutti K."/>
            <person name="Haridas S."/>
            <person name="Pangalinan J."/>
            <person name="Salamov A.A."/>
            <person name="Simmons B.A."/>
            <person name="Magnuson J.K."/>
            <person name="Chen J."/>
            <person name="Drula E."/>
            <person name="Henrissat B."/>
            <person name="Wiebenga A."/>
            <person name="Lubbers R.J."/>
            <person name="Gomes A.C."/>
            <person name="Makela M.R."/>
            <person name="Stajich J."/>
            <person name="Grigoriev I.V."/>
            <person name="Mortensen U.H."/>
            <person name="De Vries R.P."/>
            <person name="Baker S.E."/>
            <person name="Andersen M.R."/>
        </authorList>
    </citation>
    <scope>NUCLEOTIDE SEQUENCE [LARGE SCALE GENOMIC DNA]</scope>
    <source>
        <strain evidence="1 2">CBS 209.92</strain>
    </source>
</reference>
<dbReference type="EMBL" id="JBFTWV010000098">
    <property type="protein sequence ID" value="KAL2787382.1"/>
    <property type="molecule type" value="Genomic_DNA"/>
</dbReference>
<protein>
    <submittedName>
        <fullName evidence="1">Uncharacterized protein</fullName>
    </submittedName>
</protein>
<keyword evidence="2" id="KW-1185">Reference proteome</keyword>
<accession>A0ABR4FVR8</accession>
<sequence>MSQTHSWRTILPLLNVPTDAWLAPTKQCSNSSTLAAVVLFASTSQGLRQDSAPNMLYGHRYSSITSKHLRSSLNQTPESEMEIEESLVRYVSAFRLEELRHCMAKLSGMRVRRIT</sequence>
<organism evidence="1 2">
    <name type="scientific">Aspergillus keveii</name>
    <dbReference type="NCBI Taxonomy" id="714993"/>
    <lineage>
        <taxon>Eukaryota</taxon>
        <taxon>Fungi</taxon>
        <taxon>Dikarya</taxon>
        <taxon>Ascomycota</taxon>
        <taxon>Pezizomycotina</taxon>
        <taxon>Eurotiomycetes</taxon>
        <taxon>Eurotiomycetidae</taxon>
        <taxon>Eurotiales</taxon>
        <taxon>Aspergillaceae</taxon>
        <taxon>Aspergillus</taxon>
        <taxon>Aspergillus subgen. Nidulantes</taxon>
    </lineage>
</organism>
<evidence type="ECO:0000313" key="1">
    <source>
        <dbReference type="EMBL" id="KAL2787382.1"/>
    </source>
</evidence>
<proteinExistence type="predicted"/>
<comment type="caution">
    <text evidence="1">The sequence shown here is derived from an EMBL/GenBank/DDBJ whole genome shotgun (WGS) entry which is preliminary data.</text>
</comment>
<evidence type="ECO:0000313" key="2">
    <source>
        <dbReference type="Proteomes" id="UP001610563"/>
    </source>
</evidence>